<reference evidence="3 4" key="1">
    <citation type="submission" date="2014-12" db="EMBL/GenBank/DDBJ databases">
        <title>Frankia sp. BMG5.1 draft genome.</title>
        <authorList>
            <person name="Gtari M."/>
            <person name="Ghodhbane-Gtari F."/>
            <person name="Nouioui I."/>
            <person name="Ktari A."/>
            <person name="Hezbri K."/>
            <person name="Mimouni W."/>
            <person name="Sbissi I."/>
            <person name="Ayari A."/>
            <person name="Yamanaka T."/>
            <person name="Normand P."/>
            <person name="Tisa L.S."/>
            <person name="Boudabous A."/>
        </authorList>
    </citation>
    <scope>NUCLEOTIDE SEQUENCE [LARGE SCALE GENOMIC DNA]</scope>
    <source>
        <strain evidence="3 4">BMG5.1</strain>
    </source>
</reference>
<feature type="domain" description="DHHA1" evidence="2">
    <location>
        <begin position="274"/>
        <end position="355"/>
    </location>
</feature>
<dbReference type="Gene3D" id="3.90.1640.10">
    <property type="entry name" value="inorganic pyrophosphatase (n-terminal core)"/>
    <property type="match status" value="1"/>
</dbReference>
<sequence>MTDVTSLADLSLLPVPEAGDATARTQAESGDAVGEQRNRAVEAILSAVQGGESILLVAHVDPDGDSLGSAIALGLALRTLGSRASVSFDSDPFVVPRSLTFLPGQDLLVPPALVPATPDLVVTLDAGSLGRLGALGRVATRARRMVVIDHHASNTRFGDINVIDADAASTSVMITDVIDALGVELDHDLAVAIYTGLVTDTGSFRYAATTPAVHQLAARLLATGIRHDLITRTVWDTHRFGYLRLLGELLGRARLEPEHDLVWTWCAFPDLTRAGLTLDEIEGVIDIVRTTAEAEVAVVCKQGADEVWRVSVRSKGAVDVGAVCTELGGGGHRFAAGLTSSNPLEQTLDSLRDALVRAPRLPV</sequence>
<dbReference type="InterPro" id="IPR003156">
    <property type="entry name" value="DHHA1_dom"/>
</dbReference>
<dbReference type="Pfam" id="PF02272">
    <property type="entry name" value="DHHA1"/>
    <property type="match status" value="1"/>
</dbReference>
<dbReference type="PANTHER" id="PTHR47618">
    <property type="entry name" value="BIFUNCTIONAL OLIGORIBONUCLEASE AND PAP PHOSPHATASE NRNA"/>
    <property type="match status" value="1"/>
</dbReference>
<protein>
    <submittedName>
        <fullName evidence="3">Phosphoesterase</fullName>
    </submittedName>
</protein>
<gene>
    <name evidence="3" type="ORF">FrCorBMG51_01770</name>
</gene>
<keyword evidence="4" id="KW-1185">Reference proteome</keyword>
<dbReference type="InterPro" id="IPR038763">
    <property type="entry name" value="DHH_sf"/>
</dbReference>
<dbReference type="Proteomes" id="UP000035425">
    <property type="component" value="Unassembled WGS sequence"/>
</dbReference>
<dbReference type="RefSeq" id="WP_047221380.1">
    <property type="nucleotide sequence ID" value="NZ_JWIO01000002.1"/>
</dbReference>
<dbReference type="InterPro" id="IPR051319">
    <property type="entry name" value="Oligoribo/pAp-PDE_c-di-AMP_PDE"/>
</dbReference>
<evidence type="ECO:0000313" key="3">
    <source>
        <dbReference type="EMBL" id="KLL12874.1"/>
    </source>
</evidence>
<dbReference type="InterPro" id="IPR001667">
    <property type="entry name" value="DDH_dom"/>
</dbReference>
<dbReference type="PANTHER" id="PTHR47618:SF1">
    <property type="entry name" value="BIFUNCTIONAL OLIGORIBONUCLEASE AND PAP PHOSPHATASE NRNA"/>
    <property type="match status" value="1"/>
</dbReference>
<dbReference type="EMBL" id="JWIO01000002">
    <property type="protein sequence ID" value="KLL12874.1"/>
    <property type="molecule type" value="Genomic_DNA"/>
</dbReference>
<feature type="domain" description="DDH" evidence="1">
    <location>
        <begin position="54"/>
        <end position="196"/>
    </location>
</feature>
<organism evidence="3 4">
    <name type="scientific">Protofrankia coriariae</name>
    <dbReference type="NCBI Taxonomy" id="1562887"/>
    <lineage>
        <taxon>Bacteria</taxon>
        <taxon>Bacillati</taxon>
        <taxon>Actinomycetota</taxon>
        <taxon>Actinomycetes</taxon>
        <taxon>Frankiales</taxon>
        <taxon>Frankiaceae</taxon>
        <taxon>Protofrankia</taxon>
    </lineage>
</organism>
<evidence type="ECO:0000313" key="4">
    <source>
        <dbReference type="Proteomes" id="UP000035425"/>
    </source>
</evidence>
<dbReference type="Pfam" id="PF01368">
    <property type="entry name" value="DHH"/>
    <property type="match status" value="1"/>
</dbReference>
<evidence type="ECO:0000259" key="2">
    <source>
        <dbReference type="Pfam" id="PF02272"/>
    </source>
</evidence>
<dbReference type="SUPFAM" id="SSF64182">
    <property type="entry name" value="DHH phosphoesterases"/>
    <property type="match status" value="1"/>
</dbReference>
<name>A0ABR5F824_9ACTN</name>
<proteinExistence type="predicted"/>
<evidence type="ECO:0000259" key="1">
    <source>
        <dbReference type="Pfam" id="PF01368"/>
    </source>
</evidence>
<dbReference type="Gene3D" id="3.10.310.30">
    <property type="match status" value="1"/>
</dbReference>
<comment type="caution">
    <text evidence="3">The sequence shown here is derived from an EMBL/GenBank/DDBJ whole genome shotgun (WGS) entry which is preliminary data.</text>
</comment>
<accession>A0ABR5F824</accession>